<dbReference type="InterPro" id="IPR036255">
    <property type="entry name" value="YgfB-like_sf"/>
</dbReference>
<proteinExistence type="predicted"/>
<name>A0A7Z0KZP2_9RHOB</name>
<organism evidence="1 2">
    <name type="scientific">Rhabdonatronobacter sediminivivens</name>
    <dbReference type="NCBI Taxonomy" id="2743469"/>
    <lineage>
        <taxon>Bacteria</taxon>
        <taxon>Pseudomonadati</taxon>
        <taxon>Pseudomonadota</taxon>
        <taxon>Alphaproteobacteria</taxon>
        <taxon>Rhodobacterales</taxon>
        <taxon>Paracoccaceae</taxon>
        <taxon>Rhabdonatronobacter</taxon>
    </lineage>
</organism>
<dbReference type="EMBL" id="JACBXS010000129">
    <property type="protein sequence ID" value="NYS26932.1"/>
    <property type="molecule type" value="Genomic_DNA"/>
</dbReference>
<evidence type="ECO:0000313" key="2">
    <source>
        <dbReference type="Proteomes" id="UP000529417"/>
    </source>
</evidence>
<dbReference type="AlphaFoldDB" id="A0A7Z0KZP2"/>
<accession>A0A7Z0KZP2</accession>
<protein>
    <submittedName>
        <fullName evidence="1">UPF0149 family protein</fullName>
    </submittedName>
</protein>
<dbReference type="InterPro" id="IPR004027">
    <property type="entry name" value="SEC_C_motif"/>
</dbReference>
<dbReference type="Pfam" id="PF02810">
    <property type="entry name" value="SEC-C"/>
    <property type="match status" value="1"/>
</dbReference>
<dbReference type="PANTHER" id="PTHR33747:SF1">
    <property type="entry name" value="ADENYLATE CYCLASE-ASSOCIATED CAP C-TERMINAL DOMAIN-CONTAINING PROTEIN"/>
    <property type="match status" value="1"/>
</dbReference>
<dbReference type="Gene3D" id="3.10.450.50">
    <property type="match status" value="1"/>
</dbReference>
<dbReference type="SUPFAM" id="SSF103642">
    <property type="entry name" value="Sec-C motif"/>
    <property type="match status" value="1"/>
</dbReference>
<sequence length="230" mass="25083">MLHTDAQIEELDAALLALPPESEGMLASQFDGFVTGVLLCPEMIMPSEWLPHVWGDPELAVFESDAAAQRTVAAVKAHYNRVARGLARSRAVYEPLFDENTRTGEVLWEMWVAGFEEAMRLRPDSWLATVESGDPDVEPALPLLLTLHAIQAGESDMPKASIDELTEQAPDLIPELVLTLNRWVKGQRATTGAANLPGAPVRSAKVGRNDPCPCGSGRKFKKCCGQETVH</sequence>
<gene>
    <name evidence="1" type="ORF">HUK65_18440</name>
</gene>
<dbReference type="InterPro" id="IPR011978">
    <property type="entry name" value="YgfB-like"/>
</dbReference>
<dbReference type="Gene3D" id="1.20.120.740">
    <property type="entry name" value="YgfB uncharacterised protein family UPF0149, PF03695"/>
    <property type="match status" value="1"/>
</dbReference>
<evidence type="ECO:0000313" key="1">
    <source>
        <dbReference type="EMBL" id="NYS26932.1"/>
    </source>
</evidence>
<comment type="caution">
    <text evidence="1">The sequence shown here is derived from an EMBL/GenBank/DDBJ whole genome shotgun (WGS) entry which is preliminary data.</text>
</comment>
<dbReference type="Pfam" id="PF03695">
    <property type="entry name" value="UPF0149"/>
    <property type="match status" value="1"/>
</dbReference>
<dbReference type="SUPFAM" id="SSF101327">
    <property type="entry name" value="YgfB-like"/>
    <property type="match status" value="1"/>
</dbReference>
<dbReference type="PANTHER" id="PTHR33747">
    <property type="entry name" value="UPF0225 PROTEIN SCO1677"/>
    <property type="match status" value="1"/>
</dbReference>
<dbReference type="Proteomes" id="UP000529417">
    <property type="component" value="Unassembled WGS sequence"/>
</dbReference>
<reference evidence="1 2" key="1">
    <citation type="journal article" date="2000" name="Arch. Microbiol.">
        <title>Rhodobaca bogoriensis gen. nov. and sp. nov., an alkaliphilic purple nonsulfur bacterium from African Rift Valley soda lakes.</title>
        <authorList>
            <person name="Milford A.D."/>
            <person name="Achenbach L.A."/>
            <person name="Jung D.O."/>
            <person name="Madigan M.T."/>
        </authorList>
    </citation>
    <scope>NUCLEOTIDE SEQUENCE [LARGE SCALE GENOMIC DNA]</scope>
    <source>
        <strain evidence="1 2">2376</strain>
    </source>
</reference>
<dbReference type="RefSeq" id="WP_179907756.1">
    <property type="nucleotide sequence ID" value="NZ_JACBXS010000129.1"/>
</dbReference>
<keyword evidence="2" id="KW-1185">Reference proteome</keyword>
<dbReference type="NCBIfam" id="TIGR02292">
    <property type="entry name" value="ygfB_yecA"/>
    <property type="match status" value="1"/>
</dbReference>